<evidence type="ECO:0000313" key="2">
    <source>
        <dbReference type="Proteomes" id="UP000639403"/>
    </source>
</evidence>
<sequence>MRLRMMMSWISMRKAMRKSMMRNSLPVQ</sequence>
<comment type="caution">
    <text evidence="1">The sequence shown here is derived from an EMBL/GenBank/DDBJ whole genome shotgun (WGS) entry which is preliminary data.</text>
</comment>
<dbReference type="Proteomes" id="UP000639403">
    <property type="component" value="Unassembled WGS sequence"/>
</dbReference>
<evidence type="ECO:0000313" key="1">
    <source>
        <dbReference type="EMBL" id="KAF9821966.1"/>
    </source>
</evidence>
<dbReference type="EMBL" id="JADOXO010000002">
    <property type="protein sequence ID" value="KAF9821966.1"/>
    <property type="molecule type" value="Genomic_DNA"/>
</dbReference>
<protein>
    <submittedName>
        <fullName evidence="1">Uncharacterized protein</fullName>
    </submittedName>
</protein>
<organism evidence="1 2">
    <name type="scientific">Rhodonia placenta</name>
    <dbReference type="NCBI Taxonomy" id="104341"/>
    <lineage>
        <taxon>Eukaryota</taxon>
        <taxon>Fungi</taxon>
        <taxon>Dikarya</taxon>
        <taxon>Basidiomycota</taxon>
        <taxon>Agaricomycotina</taxon>
        <taxon>Agaricomycetes</taxon>
        <taxon>Polyporales</taxon>
        <taxon>Adustoporiaceae</taxon>
        <taxon>Rhodonia</taxon>
    </lineage>
</organism>
<reference evidence="1" key="2">
    <citation type="journal article" name="Front. Microbiol.">
        <title>Degradative Capacity of Two Strains of Rhodonia placenta: From Phenotype to Genotype.</title>
        <authorList>
            <person name="Kolle M."/>
            <person name="Horta M.A.C."/>
            <person name="Nowrousian M."/>
            <person name="Ohm R.A."/>
            <person name="Benz J.P."/>
            <person name="Pilgard A."/>
        </authorList>
    </citation>
    <scope>NUCLEOTIDE SEQUENCE</scope>
    <source>
        <strain evidence="1">FPRL280</strain>
    </source>
</reference>
<name>A0A8H7U6D7_9APHY</name>
<reference evidence="1" key="1">
    <citation type="submission" date="2020-11" db="EMBL/GenBank/DDBJ databases">
        <authorList>
            <person name="Koelle M."/>
            <person name="Horta M.A.C."/>
            <person name="Nowrousian M."/>
            <person name="Ohm R.A."/>
            <person name="Benz P."/>
            <person name="Pilgard A."/>
        </authorList>
    </citation>
    <scope>NUCLEOTIDE SEQUENCE</scope>
    <source>
        <strain evidence="1">FPRL280</strain>
    </source>
</reference>
<accession>A0A8H7U6D7</accession>
<proteinExistence type="predicted"/>
<dbReference type="AlphaFoldDB" id="A0A8H7U6D7"/>
<gene>
    <name evidence="1" type="ORF">IEO21_00396</name>
</gene>